<gene>
    <name evidence="3" type="ORF">CK240_15895</name>
</gene>
<keyword evidence="1" id="KW-0812">Transmembrane</keyword>
<keyword evidence="1" id="KW-0472">Membrane</keyword>
<keyword evidence="1" id="KW-1133">Transmembrane helix</keyword>
<dbReference type="AlphaFoldDB" id="A0A2A2GGK7"/>
<feature type="domain" description="DUF1468" evidence="2">
    <location>
        <begin position="17"/>
        <end position="148"/>
    </location>
</feature>
<feature type="transmembrane region" description="Helical" evidence="1">
    <location>
        <begin position="14"/>
        <end position="34"/>
    </location>
</feature>
<name>A0A2A2GGK7_9RHOB</name>
<dbReference type="InterPro" id="IPR009936">
    <property type="entry name" value="DUF1468"/>
</dbReference>
<feature type="transmembrane region" description="Helical" evidence="1">
    <location>
        <begin position="46"/>
        <end position="67"/>
    </location>
</feature>
<keyword evidence="4" id="KW-1185">Reference proteome</keyword>
<protein>
    <submittedName>
        <fullName evidence="3">Tripartite tricarboxylate transporter TctB</fullName>
    </submittedName>
</protein>
<evidence type="ECO:0000313" key="3">
    <source>
        <dbReference type="EMBL" id="PAU96033.1"/>
    </source>
</evidence>
<dbReference type="OrthoDB" id="5186924at2"/>
<feature type="transmembrane region" description="Helical" evidence="1">
    <location>
        <begin position="82"/>
        <end position="111"/>
    </location>
</feature>
<evidence type="ECO:0000256" key="1">
    <source>
        <dbReference type="SAM" id="Phobius"/>
    </source>
</evidence>
<dbReference type="RefSeq" id="WP_095641306.1">
    <property type="nucleotide sequence ID" value="NZ_NSJZ01000024.1"/>
</dbReference>
<dbReference type="Proteomes" id="UP000218023">
    <property type="component" value="Unassembled WGS sequence"/>
</dbReference>
<evidence type="ECO:0000313" key="4">
    <source>
        <dbReference type="Proteomes" id="UP000218023"/>
    </source>
</evidence>
<comment type="caution">
    <text evidence="3">The sequence shown here is derived from an EMBL/GenBank/DDBJ whole genome shotgun (WGS) entry which is preliminary data.</text>
</comment>
<evidence type="ECO:0000259" key="2">
    <source>
        <dbReference type="Pfam" id="PF07331"/>
    </source>
</evidence>
<feature type="transmembrane region" description="Helical" evidence="1">
    <location>
        <begin position="123"/>
        <end position="144"/>
    </location>
</feature>
<organism evidence="3 4">
    <name type="scientific">Paracoccus salipaludis</name>
    <dbReference type="NCBI Taxonomy" id="2032623"/>
    <lineage>
        <taxon>Bacteria</taxon>
        <taxon>Pseudomonadati</taxon>
        <taxon>Pseudomonadota</taxon>
        <taxon>Alphaproteobacteria</taxon>
        <taxon>Rhodobacterales</taxon>
        <taxon>Paracoccaceae</taxon>
        <taxon>Paracoccus</taxon>
    </lineage>
</organism>
<reference evidence="3 4" key="1">
    <citation type="submission" date="2017-09" db="EMBL/GenBank/DDBJ databases">
        <title>Paracoccus alkalisoli sp. nov., isolated from saline alkaline soil.</title>
        <authorList>
            <person name="Dong X."/>
            <person name="Zhang G."/>
        </authorList>
    </citation>
    <scope>NUCLEOTIDE SEQUENCE [LARGE SCALE GENOMIC DNA]</scope>
    <source>
        <strain evidence="3 4">WN007</strain>
    </source>
</reference>
<dbReference type="EMBL" id="NSJZ01000024">
    <property type="protein sequence ID" value="PAU96033.1"/>
    <property type="molecule type" value="Genomic_DNA"/>
</dbReference>
<sequence length="152" mass="15719">MAAPGSQKGDHPDLLTAGLFIGIGLLGLVMSRHLDFGSLARMGPGFMPRIVCLLLVAVGLLVGIPALRRPGVAIEAVRARPLIVITVAIVGFAFAVTHLGFVVASLWLVIAGSLADPGGRWRTVLLLAAGLTAFGALVFVKALGVQVPLWPV</sequence>
<dbReference type="Pfam" id="PF07331">
    <property type="entry name" value="TctB"/>
    <property type="match status" value="1"/>
</dbReference>
<accession>A0A2A2GGK7</accession>
<proteinExistence type="predicted"/>